<dbReference type="RefSeq" id="WP_306680452.1">
    <property type="nucleotide sequence ID" value="NZ_JAVDBT010000008.1"/>
</dbReference>
<proteinExistence type="predicted"/>
<comment type="caution">
    <text evidence="1">The sequence shown here is derived from an EMBL/GenBank/DDBJ whole genome shotgun (WGS) entry which is preliminary data.</text>
</comment>
<gene>
    <name evidence="1" type="ORF">Q9295_10165</name>
</gene>
<protein>
    <submittedName>
        <fullName evidence="1">Uncharacterized protein</fullName>
    </submittedName>
</protein>
<name>A0ABU0VYB4_9RHOB</name>
<dbReference type="Proteomes" id="UP001239680">
    <property type="component" value="Unassembled WGS sequence"/>
</dbReference>
<organism evidence="1 2">
    <name type="scientific">Pseudogemmobacter lacusdianii</name>
    <dbReference type="NCBI Taxonomy" id="3069608"/>
    <lineage>
        <taxon>Bacteria</taxon>
        <taxon>Pseudomonadati</taxon>
        <taxon>Pseudomonadota</taxon>
        <taxon>Alphaproteobacteria</taxon>
        <taxon>Rhodobacterales</taxon>
        <taxon>Paracoccaceae</taxon>
        <taxon>Pseudogemmobacter</taxon>
    </lineage>
</organism>
<accession>A0ABU0VYB4</accession>
<reference evidence="1 2" key="1">
    <citation type="submission" date="2023-08" db="EMBL/GenBank/DDBJ databases">
        <title>Characterization of two Paracoccaceae strains isolated from Phycosphere and proposal of Xinfangfangia lacusdiani sp. nov.</title>
        <authorList>
            <person name="Deng Y."/>
            <person name="Zhang Y.Q."/>
        </authorList>
    </citation>
    <scope>NUCLEOTIDE SEQUENCE [LARGE SCALE GENOMIC DNA]</scope>
    <source>
        <strain evidence="1 2">CPCC 101601</strain>
    </source>
</reference>
<dbReference type="EMBL" id="JAVDBT010000008">
    <property type="protein sequence ID" value="MDQ2066742.1"/>
    <property type="molecule type" value="Genomic_DNA"/>
</dbReference>
<keyword evidence="2" id="KW-1185">Reference proteome</keyword>
<sequence length="107" mass="12224">MDYPREAPTDGERTIQLTKEKALRVGAGLRNLMKDEGFETAVQVLKDEYQTVLFSTLPHETDKRQLLYLEARCLDNLLATLRSFVAHADHEAMKSLVYSDEDEPIIV</sequence>
<evidence type="ECO:0000313" key="2">
    <source>
        <dbReference type="Proteomes" id="UP001239680"/>
    </source>
</evidence>
<evidence type="ECO:0000313" key="1">
    <source>
        <dbReference type="EMBL" id="MDQ2066742.1"/>
    </source>
</evidence>